<organism evidence="2 3">
    <name type="scientific">Shivajiella indica</name>
    <dbReference type="NCBI Taxonomy" id="872115"/>
    <lineage>
        <taxon>Bacteria</taxon>
        <taxon>Pseudomonadati</taxon>
        <taxon>Bacteroidota</taxon>
        <taxon>Cytophagia</taxon>
        <taxon>Cytophagales</taxon>
        <taxon>Cyclobacteriaceae</taxon>
        <taxon>Shivajiella</taxon>
    </lineage>
</organism>
<protein>
    <submittedName>
        <fullName evidence="2">BT4734/BF3469 family protein</fullName>
    </submittedName>
</protein>
<keyword evidence="3" id="KW-1185">Reference proteome</keyword>
<evidence type="ECO:0000259" key="1">
    <source>
        <dbReference type="Pfam" id="PF08800"/>
    </source>
</evidence>
<comment type="caution">
    <text evidence="2">The sequence shown here is derived from an EMBL/GenBank/DDBJ whole genome shotgun (WGS) entry which is preliminary data.</text>
</comment>
<accession>A0ABW5B4V8</accession>
<dbReference type="Proteomes" id="UP001597414">
    <property type="component" value="Unassembled WGS sequence"/>
</dbReference>
<evidence type="ECO:0000313" key="2">
    <source>
        <dbReference type="EMBL" id="MFD2200181.1"/>
    </source>
</evidence>
<feature type="domain" description="BT4734-like N-terminal" evidence="1">
    <location>
        <begin position="54"/>
        <end position="171"/>
    </location>
</feature>
<dbReference type="EMBL" id="JBHUIV010000003">
    <property type="protein sequence ID" value="MFD2200181.1"/>
    <property type="molecule type" value="Genomic_DNA"/>
</dbReference>
<sequence length="390" mass="44513">MKSVLNVEVSCFKNYNTPSNPQKVNLLTWLNSNKYKQKVEELRLLEDKSTRDQIKSKLPAITPSGLFSYRSEDHIIKHSGIIQIDVDGLDIEDIEIYKNELIKIKNIAYLGLSVSGKGLWGLIPIPGDPKMHKKYFDAINKTFESFGIRLDEKPKNVASLRGYSFDPYAYFNHNAILFKTSFFYPTDKLIKPAFPGSIESSNKLLNWMIREIQNAQSGERHATRLKIARLAGGYIAGGILDYGVEVTLIEAYLSQYRHIDSKQIQKKEINAIRSGISDGLKHPIKSEFRKNLSWDQIPRLSPFRPSTLEDLSIEKNVLQGKDLIFNSSNEYIQALKIENGILLNGLGYPAIWDCIKSNQFLDLKTKQVVDMINKKHELLAIIRKFNLTTC</sequence>
<evidence type="ECO:0000313" key="3">
    <source>
        <dbReference type="Proteomes" id="UP001597414"/>
    </source>
</evidence>
<reference evidence="3" key="1">
    <citation type="journal article" date="2019" name="Int. J. Syst. Evol. Microbiol.">
        <title>The Global Catalogue of Microorganisms (GCM) 10K type strain sequencing project: providing services to taxonomists for standard genome sequencing and annotation.</title>
        <authorList>
            <consortium name="The Broad Institute Genomics Platform"/>
            <consortium name="The Broad Institute Genome Sequencing Center for Infectious Disease"/>
            <person name="Wu L."/>
            <person name="Ma J."/>
        </authorList>
    </citation>
    <scope>NUCLEOTIDE SEQUENCE [LARGE SCALE GENOMIC DNA]</scope>
    <source>
        <strain evidence="3">KCTC 19812</strain>
    </source>
</reference>
<proteinExistence type="predicted"/>
<gene>
    <name evidence="2" type="ORF">ACFSKV_01295</name>
</gene>
<dbReference type="RefSeq" id="WP_380799769.1">
    <property type="nucleotide sequence ID" value="NZ_JBHUIV010000003.1"/>
</dbReference>
<dbReference type="Pfam" id="PF08800">
    <property type="entry name" value="BT4734-like_N"/>
    <property type="match status" value="1"/>
</dbReference>
<dbReference type="InterPro" id="IPR014907">
    <property type="entry name" value="BT4734-like_N"/>
</dbReference>
<name>A0ABW5B4V8_9BACT</name>